<dbReference type="InterPro" id="IPR006311">
    <property type="entry name" value="TAT_signal"/>
</dbReference>
<evidence type="ECO:0000256" key="2">
    <source>
        <dbReference type="ARBA" id="ARBA00008520"/>
    </source>
</evidence>
<dbReference type="PROSITE" id="PS51318">
    <property type="entry name" value="TAT"/>
    <property type="match status" value="1"/>
</dbReference>
<organism evidence="4 5">
    <name type="scientific">Sorangium cellulosum</name>
    <name type="common">Polyangium cellulosum</name>
    <dbReference type="NCBI Taxonomy" id="56"/>
    <lineage>
        <taxon>Bacteria</taxon>
        <taxon>Pseudomonadati</taxon>
        <taxon>Myxococcota</taxon>
        <taxon>Polyangia</taxon>
        <taxon>Polyangiales</taxon>
        <taxon>Polyangiaceae</taxon>
        <taxon>Sorangium</taxon>
    </lineage>
</organism>
<dbReference type="OrthoDB" id="8871943at2"/>
<comment type="similarity">
    <text evidence="2">Belongs to the bacterial solute-binding protein 1 family.</text>
</comment>
<evidence type="ECO:0000256" key="3">
    <source>
        <dbReference type="SAM" id="SignalP"/>
    </source>
</evidence>
<dbReference type="Pfam" id="PF13416">
    <property type="entry name" value="SBP_bac_8"/>
    <property type="match status" value="1"/>
</dbReference>
<dbReference type="PANTHER" id="PTHR43649:SF12">
    <property type="entry name" value="DIACETYLCHITOBIOSE BINDING PROTEIN DASA"/>
    <property type="match status" value="1"/>
</dbReference>
<dbReference type="SUPFAM" id="SSF53850">
    <property type="entry name" value="Periplasmic binding protein-like II"/>
    <property type="match status" value="1"/>
</dbReference>
<dbReference type="PANTHER" id="PTHR43649">
    <property type="entry name" value="ARABINOSE-BINDING PROTEIN-RELATED"/>
    <property type="match status" value="1"/>
</dbReference>
<name>A0A4P2PVT6_SORCE</name>
<feature type="chain" id="PRO_5020900195" evidence="3">
    <location>
        <begin position="26"/>
        <end position="478"/>
    </location>
</feature>
<dbReference type="PROSITE" id="PS51257">
    <property type="entry name" value="PROKAR_LIPOPROTEIN"/>
    <property type="match status" value="1"/>
</dbReference>
<feature type="signal peptide" evidence="3">
    <location>
        <begin position="1"/>
        <end position="25"/>
    </location>
</feature>
<comment type="subcellular location">
    <subcellularLocation>
        <location evidence="1">Periplasm</location>
    </subcellularLocation>
</comment>
<keyword evidence="3" id="KW-0732">Signal</keyword>
<dbReference type="Proteomes" id="UP000295781">
    <property type="component" value="Chromosome"/>
</dbReference>
<dbReference type="InterPro" id="IPR006059">
    <property type="entry name" value="SBP"/>
</dbReference>
<sequence>MRAGLRRRQLLAGAGALGLGLGAFGAACSREPAPPQPTPAAATTDERGPLRVWWAQGFLPEENEAILTILDRWKREAGREADVRFMPVNEMDAELLRALDQGNPPDLFHSTVGDMRIIPILAWRNQLADVSDVIAPHKHEFIPTALEASYLKNKATKQRGYYAVPFGQQLSYIHYWRDRLTLVGLGDQPIPRGWSAYWQFWKTAHDRLRAQGRDGIYGLGLSVSPMDVDSFNTFEQFLEAHGAPIVGPDGSLLLDAPGTRDKIVAVLREYAGFYKDGYVPKDAVEWTSAGNNIGFLEGRLLMTTNGSLSIPLTQKLEPNEYNKGARELYYDKMVTAGWPDRPGGGPLRMIVGIKQIVAFERSTNKEAAKSFLRFLLSPENLNLLLRDGGKGRYLPVTLKLLEDPYWSDPGDPHLSSALRMALGPTRPGYEAYSAAYTEVQFENVWAKALLSVLQDEASAEQAADWAIAHIKETFRTWD</sequence>
<dbReference type="AlphaFoldDB" id="A0A4P2PVT6"/>
<evidence type="ECO:0000313" key="4">
    <source>
        <dbReference type="EMBL" id="AUX20829.1"/>
    </source>
</evidence>
<dbReference type="InterPro" id="IPR050490">
    <property type="entry name" value="Bact_solute-bd_prot1"/>
</dbReference>
<gene>
    <name evidence="4" type="ORF">SOCEGT47_013030</name>
</gene>
<protein>
    <submittedName>
        <fullName evidence="4">ABC transporter substrate-binding protein</fullName>
    </submittedName>
</protein>
<proteinExistence type="inferred from homology"/>
<dbReference type="EMBL" id="CP012670">
    <property type="protein sequence ID" value="AUX20829.1"/>
    <property type="molecule type" value="Genomic_DNA"/>
</dbReference>
<dbReference type="RefSeq" id="WP_129346236.1">
    <property type="nucleotide sequence ID" value="NZ_CP012670.1"/>
</dbReference>
<evidence type="ECO:0000256" key="1">
    <source>
        <dbReference type="ARBA" id="ARBA00004418"/>
    </source>
</evidence>
<reference evidence="4 5" key="1">
    <citation type="submission" date="2015-09" db="EMBL/GenBank/DDBJ databases">
        <title>Sorangium comparison.</title>
        <authorList>
            <person name="Zaburannyi N."/>
            <person name="Bunk B."/>
            <person name="Overmann J."/>
            <person name="Mueller R."/>
        </authorList>
    </citation>
    <scope>NUCLEOTIDE SEQUENCE [LARGE SCALE GENOMIC DNA]</scope>
    <source>
        <strain evidence="4 5">So ceGT47</strain>
    </source>
</reference>
<evidence type="ECO:0000313" key="5">
    <source>
        <dbReference type="Proteomes" id="UP000295781"/>
    </source>
</evidence>
<dbReference type="GO" id="GO:0042597">
    <property type="term" value="C:periplasmic space"/>
    <property type="evidence" value="ECO:0007669"/>
    <property type="project" value="UniProtKB-SubCell"/>
</dbReference>
<dbReference type="Gene3D" id="3.40.190.10">
    <property type="entry name" value="Periplasmic binding protein-like II"/>
    <property type="match status" value="1"/>
</dbReference>
<accession>A0A4P2PVT6</accession>